<dbReference type="EMBL" id="CP015405">
    <property type="protein sequence ID" value="ANU74491.1"/>
    <property type="molecule type" value="Genomic_DNA"/>
</dbReference>
<evidence type="ECO:0000313" key="2">
    <source>
        <dbReference type="EMBL" id="ANU74491.1"/>
    </source>
</evidence>
<dbReference type="PANTHER" id="PTHR40078:SF1">
    <property type="entry name" value="INTEGRAL MEMBRANE PROTEIN"/>
    <property type="match status" value="1"/>
</dbReference>
<dbReference type="RefSeq" id="WP_065540722.1">
    <property type="nucleotide sequence ID" value="NZ_CP015405.2"/>
</dbReference>
<sequence>MKKSFFYRGLYYVAGLLLLALGISLNTKSGLGVSPIISVSYSISSIWNLNFGDMTFILYVIFVLVEMCLHTVRSKIYGHRGGPALAHANRINLKLVLVMDVLQLPLSLVFTRFLNLFSNRIPEFQTAYAGSFFGSFAGRTLILLLAVVLTGVGAAMSLNMRIIPNPGDGIVQAIADCAGWKVGFTKNCFDLLNISFTLVISLLFAGRLVGIGLGTVIAVIGVGRVIAVFNHLTQEKMLYLAGMPEICT</sequence>
<evidence type="ECO:0008006" key="4">
    <source>
        <dbReference type="Google" id="ProtNLM"/>
    </source>
</evidence>
<keyword evidence="1" id="KW-0812">Transmembrane</keyword>
<feature type="transmembrane region" description="Helical" evidence="1">
    <location>
        <begin position="211"/>
        <end position="229"/>
    </location>
</feature>
<keyword evidence="3" id="KW-1185">Reference proteome</keyword>
<feature type="transmembrane region" description="Helical" evidence="1">
    <location>
        <begin position="126"/>
        <end position="152"/>
    </location>
</feature>
<dbReference type="KEGG" id="byl:A4V09_01160"/>
<proteinExistence type="predicted"/>
<keyword evidence="1" id="KW-1133">Transmembrane helix</keyword>
<keyword evidence="1" id="KW-0472">Membrane</keyword>
<dbReference type="AlphaFoldDB" id="A0A1C7I4F8"/>
<dbReference type="OrthoDB" id="87655at2"/>
<name>A0A1C7I4F8_9FIRM</name>
<evidence type="ECO:0000256" key="1">
    <source>
        <dbReference type="SAM" id="Phobius"/>
    </source>
</evidence>
<dbReference type="Pfam" id="PF19700">
    <property type="entry name" value="DUF6198"/>
    <property type="match status" value="2"/>
</dbReference>
<protein>
    <recommendedName>
        <fullName evidence="4">Membrane protein YczE</fullName>
    </recommendedName>
</protein>
<gene>
    <name evidence="2" type="ORF">A4V09_01160</name>
</gene>
<accession>A0A1C7I4F8</accession>
<evidence type="ECO:0000313" key="3">
    <source>
        <dbReference type="Proteomes" id="UP000092574"/>
    </source>
</evidence>
<reference evidence="2" key="1">
    <citation type="submission" date="2017-04" db="EMBL/GenBank/DDBJ databases">
        <title>Complete Genome Sequences of Twelve Strains of a Stable Defined Moderately Diverse Mouse Microbiota 2 (sDMDMm2).</title>
        <authorList>
            <person name="Uchimura Y."/>
            <person name="Wyss M."/>
            <person name="Brugiroux S."/>
            <person name="Limenitakis J.P."/>
            <person name="Stecher B."/>
            <person name="McCoy K.D."/>
            <person name="Macpherson A.J."/>
        </authorList>
    </citation>
    <scope>NUCLEOTIDE SEQUENCE</scope>
    <source>
        <strain evidence="2">YL58</strain>
    </source>
</reference>
<dbReference type="Proteomes" id="UP000092574">
    <property type="component" value="Chromosome"/>
</dbReference>
<dbReference type="PANTHER" id="PTHR40078">
    <property type="entry name" value="INTEGRAL MEMBRANE PROTEIN-RELATED"/>
    <property type="match status" value="1"/>
</dbReference>
<dbReference type="STRING" id="1796616.A4V09_01160"/>
<organism evidence="2 3">
    <name type="scientific">Blautia pseudococcoides</name>
    <dbReference type="NCBI Taxonomy" id="1796616"/>
    <lineage>
        <taxon>Bacteria</taxon>
        <taxon>Bacillati</taxon>
        <taxon>Bacillota</taxon>
        <taxon>Clostridia</taxon>
        <taxon>Lachnospirales</taxon>
        <taxon>Lachnospiraceae</taxon>
        <taxon>Blautia</taxon>
    </lineage>
</organism>
<dbReference type="InterPro" id="IPR038750">
    <property type="entry name" value="YczE/YyaS-like"/>
</dbReference>